<keyword evidence="2" id="KW-0677">Repeat</keyword>
<dbReference type="GO" id="GO:0003729">
    <property type="term" value="F:mRNA binding"/>
    <property type="evidence" value="ECO:0007669"/>
    <property type="project" value="UniProtKB-ARBA"/>
</dbReference>
<proteinExistence type="inferred from homology"/>
<evidence type="ECO:0000256" key="3">
    <source>
        <dbReference type="PROSITE-ProRule" id="PRU00708"/>
    </source>
</evidence>
<dbReference type="Pfam" id="PF20430">
    <property type="entry name" value="Eplus_motif"/>
    <property type="match status" value="1"/>
</dbReference>
<feature type="repeat" description="PPR" evidence="3">
    <location>
        <begin position="391"/>
        <end position="425"/>
    </location>
</feature>
<sequence>MRPCRRLSSALNTASASFRAPESVNRPSINLAILEDNLKKCRNQTQFFQIQAKMVAAGYLNDAYAASRLVGFAASSCFVELDYTSHLLGLIGSPNEFSWNAVMRACVRRGRPGKAVSLYMAMMKRADPLPDCFTHPIVLQACALRGDEDQGKEVHAHVEKLGFSSDVYAVNTLINMYSVCGNMVSARQLFDGSPVVDSVSWNSILAGYIRGGDSEEALAIFSRMPERNTIASNSMIALLARERRPRDARNLFEKMPVRDVVSWSAIISCFDQNEMHGEALEMFALMNSDGVPVDEVVLVSVLSASASLVAAKEGELVHGLATKTGIDSYLNLNNALINMYSSCFNIPAARRLFDSGLHLDQISANSMLSGYLKCRLIDDAREFFDSMPQKDAVSWSTMVSGYAQNNLFSETLALFQVMQLREFSPDEAALVSVLSACAHLVALKQGKWVHTYIRRHGLVINPILGTTLIDMYMKCGCVEEAVEVFNGIKEKGISSWNAVIIGLATNGMATEALEKFSEMKKLGLAPNEVTFVGVLAACRYLGSVAEGRRFFDSMLEEHKIEPNLRHYGCLVDLLGRAGLLREAEELIERMPMAPDVATWGALLGACKKHGNLEMGERVSRRLIELEPCHDGAHVLLSNLYASSGRWEEAVEVRARMREKKVTKIPGCSLVEAGGTVHEFFAGDGSHPQMRDIERVLNEVARRMRLEGLQPDTSGVHLDIDSEEKETSLHRHSEKLAMAFGLISIPTPTPIRVVKNLRICGDCHLAAKAISRIFQREIVVRDRHLHHHFKGGECSCGDYW</sequence>
<feature type="repeat" description="PPR" evidence="3">
    <location>
        <begin position="197"/>
        <end position="231"/>
    </location>
</feature>
<dbReference type="Pfam" id="PF01535">
    <property type="entry name" value="PPR"/>
    <property type="match status" value="7"/>
</dbReference>
<evidence type="ECO:0000259" key="4">
    <source>
        <dbReference type="Pfam" id="PF14432"/>
    </source>
</evidence>
<dbReference type="Pfam" id="PF14432">
    <property type="entry name" value="DYW_deaminase"/>
    <property type="match status" value="1"/>
</dbReference>
<evidence type="ECO:0000313" key="6">
    <source>
        <dbReference type="Proteomes" id="UP000663760"/>
    </source>
</evidence>
<dbReference type="Pfam" id="PF13041">
    <property type="entry name" value="PPR_2"/>
    <property type="match status" value="2"/>
</dbReference>
<dbReference type="EMBL" id="LR746264">
    <property type="protein sequence ID" value="CAA7388278.1"/>
    <property type="molecule type" value="Genomic_DNA"/>
</dbReference>
<name>A0A7I8JY57_SPIIN</name>
<dbReference type="InterPro" id="IPR032867">
    <property type="entry name" value="DYW_dom"/>
</dbReference>
<feature type="repeat" description="PPR" evidence="3">
    <location>
        <begin position="360"/>
        <end position="390"/>
    </location>
</feature>
<feature type="repeat" description="PPR" evidence="3">
    <location>
        <begin position="259"/>
        <end position="293"/>
    </location>
</feature>
<keyword evidence="6" id="KW-1185">Reference proteome</keyword>
<dbReference type="GO" id="GO:0008270">
    <property type="term" value="F:zinc ion binding"/>
    <property type="evidence" value="ECO:0007669"/>
    <property type="project" value="InterPro"/>
</dbReference>
<gene>
    <name evidence="5" type="ORF">SI8410_01000546</name>
</gene>
<feature type="repeat" description="PPR" evidence="3">
    <location>
        <begin position="492"/>
        <end position="526"/>
    </location>
</feature>
<dbReference type="InterPro" id="IPR011990">
    <property type="entry name" value="TPR-like_helical_dom_sf"/>
</dbReference>
<dbReference type="PANTHER" id="PTHR47926:SF436">
    <property type="entry name" value="PENTATRICOPEPTIDE REPEAT-CONTAINING PROTEIN ELI1, CHLOROPLASTIC-LIKE ISOFORM X2"/>
    <property type="match status" value="1"/>
</dbReference>
<dbReference type="FunFam" id="1.25.40.10:FF:000344">
    <property type="entry name" value="Pentatricopeptide repeat-containing protein"/>
    <property type="match status" value="1"/>
</dbReference>
<evidence type="ECO:0000256" key="2">
    <source>
        <dbReference type="ARBA" id="ARBA00022737"/>
    </source>
</evidence>
<feature type="domain" description="DYW" evidence="4">
    <location>
        <begin position="707"/>
        <end position="799"/>
    </location>
</feature>
<organism evidence="5 6">
    <name type="scientific">Spirodela intermedia</name>
    <name type="common">Intermediate duckweed</name>
    <dbReference type="NCBI Taxonomy" id="51605"/>
    <lineage>
        <taxon>Eukaryota</taxon>
        <taxon>Viridiplantae</taxon>
        <taxon>Streptophyta</taxon>
        <taxon>Embryophyta</taxon>
        <taxon>Tracheophyta</taxon>
        <taxon>Spermatophyta</taxon>
        <taxon>Magnoliopsida</taxon>
        <taxon>Liliopsida</taxon>
        <taxon>Araceae</taxon>
        <taxon>Lemnoideae</taxon>
        <taxon>Spirodela</taxon>
    </lineage>
</organism>
<dbReference type="FunFam" id="1.25.40.10:FF:000348">
    <property type="entry name" value="Pentatricopeptide repeat-containing protein chloroplastic"/>
    <property type="match status" value="1"/>
</dbReference>
<evidence type="ECO:0000313" key="5">
    <source>
        <dbReference type="EMBL" id="CAA7388278.1"/>
    </source>
</evidence>
<dbReference type="OrthoDB" id="750171at2759"/>
<dbReference type="PROSITE" id="PS51375">
    <property type="entry name" value="PPR"/>
    <property type="match status" value="6"/>
</dbReference>
<dbReference type="Proteomes" id="UP000663760">
    <property type="component" value="Chromosome 1"/>
</dbReference>
<dbReference type="Gene3D" id="1.25.40.10">
    <property type="entry name" value="Tetratricopeptide repeat domain"/>
    <property type="match status" value="6"/>
</dbReference>
<protein>
    <recommendedName>
        <fullName evidence="4">DYW domain-containing protein</fullName>
    </recommendedName>
</protein>
<dbReference type="InterPro" id="IPR046848">
    <property type="entry name" value="E_motif"/>
</dbReference>
<accession>A0A7I8JY57</accession>
<dbReference type="Pfam" id="PF20431">
    <property type="entry name" value="E_motif"/>
    <property type="match status" value="1"/>
</dbReference>
<dbReference type="PANTHER" id="PTHR47926">
    <property type="entry name" value="PENTATRICOPEPTIDE REPEAT-CONTAINING PROTEIN"/>
    <property type="match status" value="1"/>
</dbReference>
<dbReference type="SUPFAM" id="SSF48452">
    <property type="entry name" value="TPR-like"/>
    <property type="match status" value="1"/>
</dbReference>
<dbReference type="InterPro" id="IPR046849">
    <property type="entry name" value="E2_motif"/>
</dbReference>
<dbReference type="AlphaFoldDB" id="A0A7I8JY57"/>
<comment type="similarity">
    <text evidence="1">Belongs to the PPR family. PCMP-H subfamily.</text>
</comment>
<dbReference type="InterPro" id="IPR002885">
    <property type="entry name" value="PPR_rpt"/>
</dbReference>
<evidence type="ECO:0000256" key="1">
    <source>
        <dbReference type="ARBA" id="ARBA00006643"/>
    </source>
</evidence>
<reference evidence="5" key="1">
    <citation type="submission" date="2020-02" db="EMBL/GenBank/DDBJ databases">
        <authorList>
            <person name="Scholz U."/>
            <person name="Mascher M."/>
            <person name="Fiebig A."/>
        </authorList>
    </citation>
    <scope>NUCLEOTIDE SEQUENCE</scope>
</reference>
<feature type="repeat" description="PPR" evidence="3">
    <location>
        <begin position="95"/>
        <end position="130"/>
    </location>
</feature>
<dbReference type="NCBIfam" id="TIGR00756">
    <property type="entry name" value="PPR"/>
    <property type="match status" value="6"/>
</dbReference>
<dbReference type="GO" id="GO:0009451">
    <property type="term" value="P:RNA modification"/>
    <property type="evidence" value="ECO:0007669"/>
    <property type="project" value="InterPro"/>
</dbReference>
<dbReference type="FunFam" id="1.25.40.10:FF:000690">
    <property type="entry name" value="Pentatricopeptide repeat-containing protein"/>
    <property type="match status" value="1"/>
</dbReference>
<dbReference type="InterPro" id="IPR046960">
    <property type="entry name" value="PPR_At4g14850-like_plant"/>
</dbReference>